<feature type="region of interest" description="Disordered" evidence="2">
    <location>
        <begin position="33"/>
        <end position="100"/>
    </location>
</feature>
<feature type="transmembrane region" description="Helical" evidence="3">
    <location>
        <begin position="290"/>
        <end position="308"/>
    </location>
</feature>
<reference evidence="4 5" key="1">
    <citation type="journal article" date="2023" name="Microbiol. Spectr.">
        <title>Symbiosis of Carpenter Bees with Uncharacterized Lactic Acid Bacteria Showing NAD Auxotrophy.</title>
        <authorList>
            <person name="Kawasaki S."/>
            <person name="Ozawa K."/>
            <person name="Mori T."/>
            <person name="Yamamoto A."/>
            <person name="Ito M."/>
            <person name="Ohkuma M."/>
            <person name="Sakamoto M."/>
            <person name="Matsutani M."/>
        </authorList>
    </citation>
    <scope>NUCLEOTIDE SEQUENCE [LARGE SCALE GENOMIC DNA]</scope>
    <source>
        <strain evidence="4 5">Kim37-2</strain>
    </source>
</reference>
<feature type="transmembrane region" description="Helical" evidence="3">
    <location>
        <begin position="186"/>
        <end position="208"/>
    </location>
</feature>
<feature type="compositionally biased region" description="Polar residues" evidence="2">
    <location>
        <begin position="56"/>
        <end position="73"/>
    </location>
</feature>
<feature type="transmembrane region" description="Helical" evidence="3">
    <location>
        <begin position="214"/>
        <end position="232"/>
    </location>
</feature>
<evidence type="ECO:0000256" key="2">
    <source>
        <dbReference type="SAM" id="MobiDB-lite"/>
    </source>
</evidence>
<sequence>MGIDIFLGVADVLVAAALTWFIVWYFLMPQAKPDTDGPSDEPASPEQERTDLAPANDSSAQPATAETSTSSKAQAEPETTETKAAPPESASTRDQQERDKLQDRLSALEDQRRHSGILALIATILTAPVLALDVCNRLAPALLPSWLASPWIQAILVTPVVFYCGRPIFQDGWSKLKAHQTNLSSLVAIASSLAYAYSLAACAIPILLPEGSRQPYFDVIGVITALTLFAQVSEQSTRLNSLAGRIRVNEANADSDPQRTMATRINSIIASAISTNSSAQAQVDALLSKAEPLVMIIAVWTFMIWLLVGPQPRLAHAVANAAGVLIIACPTALAISIPLSFRTALGAGLAHGMLFTSPRSMGHLAATRMVVIDESALGLTGLASRDQATCAELARASTHLRALKVTSVMFDSQEESGAASNSQLSSDPVESAARQAGVDMLFTGVDSERKVQWLQRLRRDLHQIDQQAHGENNASEQDAGCIAFASADETEPQTHQAAQVSIDMSSAAGLLSPTEAAEPAEALRAHRADRSPVPSEADLTSNPEIAHWAHVDLVLQAGNVDGIARAIELARSTKRVINQNLSWAYAYNIVAIALATGIAYPLFGWMMNPMVAPVATAIASLVPIVNTRRLSKHKRLRRRWHALAQAQPEQLPTLAANRPQVITDGGYQFRLNLDQLENPEHFERSGQANEQDGLPDQTRQ</sequence>
<keyword evidence="5" id="KW-1185">Reference proteome</keyword>
<feature type="transmembrane region" description="Helical" evidence="3">
    <location>
        <begin position="584"/>
        <end position="603"/>
    </location>
</feature>
<feature type="transmembrane region" description="Helical" evidence="3">
    <location>
        <begin position="609"/>
        <end position="627"/>
    </location>
</feature>
<feature type="transmembrane region" description="Helical" evidence="3">
    <location>
        <begin position="314"/>
        <end position="335"/>
    </location>
</feature>
<feature type="compositionally biased region" description="Basic and acidic residues" evidence="2">
    <location>
        <begin position="521"/>
        <end position="530"/>
    </location>
</feature>
<dbReference type="PANTHER" id="PTHR43520:SF8">
    <property type="entry name" value="P-TYPE CU(+) TRANSPORTER"/>
    <property type="match status" value="1"/>
</dbReference>
<keyword evidence="3" id="KW-0812">Transmembrane</keyword>
<gene>
    <name evidence="4" type="ORF">KIM372_16300</name>
</gene>
<organism evidence="4 5">
    <name type="scientific">Bombiscardovia nodaiensis</name>
    <dbReference type="NCBI Taxonomy" id="2932181"/>
    <lineage>
        <taxon>Bacteria</taxon>
        <taxon>Bacillati</taxon>
        <taxon>Actinomycetota</taxon>
        <taxon>Actinomycetes</taxon>
        <taxon>Bifidobacteriales</taxon>
        <taxon>Bifidobacteriaceae</taxon>
        <taxon>Bombiscardovia</taxon>
    </lineage>
</organism>
<evidence type="ECO:0000313" key="5">
    <source>
        <dbReference type="Proteomes" id="UP001321766"/>
    </source>
</evidence>
<dbReference type="InterPro" id="IPR036412">
    <property type="entry name" value="HAD-like_sf"/>
</dbReference>
<feature type="transmembrane region" description="Helical" evidence="3">
    <location>
        <begin position="145"/>
        <end position="165"/>
    </location>
</feature>
<keyword evidence="3" id="KW-1133">Transmembrane helix</keyword>
<feature type="region of interest" description="Disordered" evidence="2">
    <location>
        <begin position="518"/>
        <end position="541"/>
    </location>
</feature>
<dbReference type="SUPFAM" id="SSF56784">
    <property type="entry name" value="HAD-like"/>
    <property type="match status" value="1"/>
</dbReference>
<keyword evidence="1" id="KW-1278">Translocase</keyword>
<name>A0ABN6SDQ7_9BIFI</name>
<proteinExistence type="predicted"/>
<dbReference type="PANTHER" id="PTHR43520">
    <property type="entry name" value="ATP7, ISOFORM B"/>
    <property type="match status" value="1"/>
</dbReference>
<dbReference type="Proteomes" id="UP001321766">
    <property type="component" value="Chromosome"/>
</dbReference>
<evidence type="ECO:0000313" key="4">
    <source>
        <dbReference type="EMBL" id="BDR53723.1"/>
    </source>
</evidence>
<keyword evidence="3" id="KW-0472">Membrane</keyword>
<dbReference type="EMBL" id="AP026798">
    <property type="protein sequence ID" value="BDR53723.1"/>
    <property type="molecule type" value="Genomic_DNA"/>
</dbReference>
<accession>A0ABN6SDQ7</accession>
<feature type="transmembrane region" description="Helical" evidence="3">
    <location>
        <begin position="117"/>
        <end position="139"/>
    </location>
</feature>
<evidence type="ECO:0000256" key="3">
    <source>
        <dbReference type="SAM" id="Phobius"/>
    </source>
</evidence>
<protein>
    <submittedName>
        <fullName evidence="4">Uncharacterized protein</fullName>
    </submittedName>
</protein>
<feature type="transmembrane region" description="Helical" evidence="3">
    <location>
        <begin position="6"/>
        <end position="27"/>
    </location>
</feature>
<evidence type="ECO:0000256" key="1">
    <source>
        <dbReference type="ARBA" id="ARBA00022967"/>
    </source>
</evidence>